<protein>
    <submittedName>
        <fullName evidence="1">Uncharacterized protein</fullName>
    </submittedName>
</protein>
<evidence type="ECO:0000313" key="1">
    <source>
        <dbReference type="EMBL" id="KAA6360343.1"/>
    </source>
</evidence>
<proteinExistence type="predicted"/>
<feature type="non-terminal residue" evidence="1">
    <location>
        <position position="467"/>
    </location>
</feature>
<organism evidence="1 2">
    <name type="scientific">Streblomastix strix</name>
    <dbReference type="NCBI Taxonomy" id="222440"/>
    <lineage>
        <taxon>Eukaryota</taxon>
        <taxon>Metamonada</taxon>
        <taxon>Preaxostyla</taxon>
        <taxon>Oxymonadida</taxon>
        <taxon>Streblomastigidae</taxon>
        <taxon>Streblomastix</taxon>
    </lineage>
</organism>
<dbReference type="OrthoDB" id="283575at2759"/>
<accession>A0A5J4TR13</accession>
<dbReference type="AlphaFoldDB" id="A0A5J4TR13"/>
<dbReference type="EMBL" id="SNRW01027069">
    <property type="protein sequence ID" value="KAA6360343.1"/>
    <property type="molecule type" value="Genomic_DNA"/>
</dbReference>
<name>A0A5J4TR13_9EUKA</name>
<reference evidence="1 2" key="1">
    <citation type="submission" date="2019-03" db="EMBL/GenBank/DDBJ databases">
        <title>Single cell metagenomics reveals metabolic interactions within the superorganism composed of flagellate Streblomastix strix and complex community of Bacteroidetes bacteria on its surface.</title>
        <authorList>
            <person name="Treitli S.C."/>
            <person name="Kolisko M."/>
            <person name="Husnik F."/>
            <person name="Keeling P."/>
            <person name="Hampl V."/>
        </authorList>
    </citation>
    <scope>NUCLEOTIDE SEQUENCE [LARGE SCALE GENOMIC DNA]</scope>
    <source>
        <strain evidence="1">ST1C</strain>
    </source>
</reference>
<dbReference type="Proteomes" id="UP000324800">
    <property type="component" value="Unassembled WGS sequence"/>
</dbReference>
<sequence>MQPVGLYSAVHLQIGVDESAVQSLTTGQVVPCLGSSVSPQHWHHPEGCNCQDGLDTNCVCSIDGTITGCTPVACNTDEDYWPCICATGADPVTCIPPPCKDKGDDFKCSCTGNDQIDPEGCICQTAAHPVGCHLIPCRGSLQSFAEDYEYCLCGYVPGGQPDNCTCTLDIHPEGCTCPVDESTSNEIIFDNDKCQQWKTYEGLPDCVSTTLTDGGCQCTWDFEPAGCTYDPTYEVGNCYYGTFEKPRPLGCTIAACDVATFEEGYAYPCKCTEQFHPQGCACDAEGASPFTEAKCQTTRYCSGGDGESITPGECTCGTKGQHHPVGCACKAVGDIPCVCSIDYNGGECTLLDCADDTATSLPCGCKTTNSPANCVCPTGAGLADVPSERCQCQGDTLDPRQGTTCPVVRDCTADSSTPICKCTAQYKPTGCICTSDYHPKQCECDAHASAGWPKATCDAAKEPCTSA</sequence>
<evidence type="ECO:0000313" key="2">
    <source>
        <dbReference type="Proteomes" id="UP000324800"/>
    </source>
</evidence>
<gene>
    <name evidence="1" type="ORF">EZS28_044130</name>
</gene>
<comment type="caution">
    <text evidence="1">The sequence shown here is derived from an EMBL/GenBank/DDBJ whole genome shotgun (WGS) entry which is preliminary data.</text>
</comment>